<dbReference type="STRING" id="5643.A0A060S9T6"/>
<evidence type="ECO:0000313" key="1">
    <source>
        <dbReference type="EMBL" id="CDO71110.1"/>
    </source>
</evidence>
<name>A0A060S9T6_PYCCI</name>
<dbReference type="Proteomes" id="UP000029665">
    <property type="component" value="Unassembled WGS sequence"/>
</dbReference>
<organism evidence="1 2">
    <name type="scientific">Pycnoporus cinnabarinus</name>
    <name type="common">Cinnabar-red polypore</name>
    <name type="synonym">Trametes cinnabarina</name>
    <dbReference type="NCBI Taxonomy" id="5643"/>
    <lineage>
        <taxon>Eukaryota</taxon>
        <taxon>Fungi</taxon>
        <taxon>Dikarya</taxon>
        <taxon>Basidiomycota</taxon>
        <taxon>Agaricomycotina</taxon>
        <taxon>Agaricomycetes</taxon>
        <taxon>Polyporales</taxon>
        <taxon>Polyporaceae</taxon>
        <taxon>Trametes</taxon>
    </lineage>
</organism>
<accession>A0A060S9T6</accession>
<comment type="caution">
    <text evidence="1">The sequence shown here is derived from an EMBL/GenBank/DDBJ whole genome shotgun (WGS) entry which is preliminary data.</text>
</comment>
<dbReference type="InterPro" id="IPR032675">
    <property type="entry name" value="LRR_dom_sf"/>
</dbReference>
<dbReference type="SUPFAM" id="SSF52047">
    <property type="entry name" value="RNI-like"/>
    <property type="match status" value="1"/>
</dbReference>
<dbReference type="EMBL" id="CCBP010000097">
    <property type="protein sequence ID" value="CDO71110.1"/>
    <property type="molecule type" value="Genomic_DNA"/>
</dbReference>
<keyword evidence="2" id="KW-1185">Reference proteome</keyword>
<sequence length="231" mass="25850">MTPLTEPPVDIFLGPRLTTLSLEGPSKLFQSVIRMVSKFCPRLQSLSLRVGSPDLDSEATVLRERQKATDVSSFPPHLCILYSCNFHGLCDLTTVELVGIHLTPDAVTRLGILPHLHTLDFDFYCDDLLWDAPHDMRGELFPTLQTLRVRTNSFEWCMILLETITSDRLQALSVARLDRPASSSPSAVCVQLSAQARGSKASTRWRFSLGDQVTSATVCRSTRRWTSWGRS</sequence>
<reference evidence="1" key="1">
    <citation type="submission" date="2014-01" db="EMBL/GenBank/DDBJ databases">
        <title>The genome of the white-rot fungus Pycnoporus cinnabarinus: a basidiomycete model with a versatile arsenal for lignocellulosic biomass breakdown.</title>
        <authorList>
            <person name="Levasseur A."/>
            <person name="Lomascolo A."/>
            <person name="Ruiz-Duenas F.J."/>
            <person name="Uzan E."/>
            <person name="Piumi F."/>
            <person name="Kues U."/>
            <person name="Ram A.F.J."/>
            <person name="Murat C."/>
            <person name="Haon M."/>
            <person name="Benoit I."/>
            <person name="Arfi Y."/>
            <person name="Chevret D."/>
            <person name="Drula E."/>
            <person name="Kwon M.J."/>
            <person name="Gouret P."/>
            <person name="Lesage-Meessen L."/>
            <person name="Lombard V."/>
            <person name="Mariette J."/>
            <person name="Noirot C."/>
            <person name="Park J."/>
            <person name="Patyshakuliyeva A."/>
            <person name="Wieneger R.A.B."/>
            <person name="Wosten H.A.B."/>
            <person name="Martin F."/>
            <person name="Coutinho P.M."/>
            <person name="de Vries R."/>
            <person name="Martinez A.T."/>
            <person name="Klopp C."/>
            <person name="Pontarotti P."/>
            <person name="Henrissat B."/>
            <person name="Record E."/>
        </authorList>
    </citation>
    <scope>NUCLEOTIDE SEQUENCE [LARGE SCALE GENOMIC DNA]</scope>
    <source>
        <strain evidence="1">BRFM137</strain>
    </source>
</reference>
<evidence type="ECO:0008006" key="3">
    <source>
        <dbReference type="Google" id="ProtNLM"/>
    </source>
</evidence>
<dbReference type="Gene3D" id="3.80.10.10">
    <property type="entry name" value="Ribonuclease Inhibitor"/>
    <property type="match status" value="1"/>
</dbReference>
<proteinExistence type="predicted"/>
<dbReference type="AlphaFoldDB" id="A0A060S9T6"/>
<protein>
    <recommendedName>
        <fullName evidence="3">F-box domain-containing protein</fullName>
    </recommendedName>
</protein>
<dbReference type="OrthoDB" id="2733292at2759"/>
<evidence type="ECO:0000313" key="2">
    <source>
        <dbReference type="Proteomes" id="UP000029665"/>
    </source>
</evidence>
<dbReference type="HOGENOM" id="CLU_1200348_0_0_1"/>
<gene>
    <name evidence="1" type="ORF">BN946_scf184844.g114</name>
</gene>